<feature type="transmembrane region" description="Helical" evidence="20">
    <location>
        <begin position="1054"/>
        <end position="1076"/>
    </location>
</feature>
<keyword evidence="12" id="KW-0460">Magnesium</keyword>
<dbReference type="CDD" id="cd06855">
    <property type="entry name" value="GT_GPT_euk"/>
    <property type="match status" value="1"/>
</dbReference>
<evidence type="ECO:0000256" key="5">
    <source>
        <dbReference type="ARBA" id="ARBA00013225"/>
    </source>
</evidence>
<gene>
    <name evidence="22" type="ORF">PLXY2_LOCUS13506</name>
</gene>
<feature type="transmembrane region" description="Helical" evidence="20">
    <location>
        <begin position="1027"/>
        <end position="1048"/>
    </location>
</feature>
<dbReference type="InterPro" id="IPR000715">
    <property type="entry name" value="Glycosyl_transferase_4"/>
</dbReference>
<evidence type="ECO:0000313" key="22">
    <source>
        <dbReference type="EMBL" id="CAG9135278.1"/>
    </source>
</evidence>
<dbReference type="InterPro" id="IPR033895">
    <property type="entry name" value="GPT"/>
</dbReference>
<dbReference type="EC" id="2.7.8.15" evidence="5"/>
<dbReference type="Pfam" id="PF00078">
    <property type="entry name" value="RVT_1"/>
    <property type="match status" value="1"/>
</dbReference>
<protein>
    <recommendedName>
        <fullName evidence="6">UDP-N-acetylglucosamine--dolichyl-phosphate N-acetylglucosaminephosphotransferase</fullName>
        <ecNumber evidence="5">2.7.8.15</ecNumber>
    </recommendedName>
    <alternativeName>
        <fullName evidence="15">GlcNAc-1-P transferase</fullName>
    </alternativeName>
    <alternativeName>
        <fullName evidence="16">N-acetylglucosamine-1-phosphate transferase</fullName>
    </alternativeName>
</protein>
<evidence type="ECO:0000256" key="13">
    <source>
        <dbReference type="ARBA" id="ARBA00022989"/>
    </source>
</evidence>
<dbReference type="InterPro" id="IPR000477">
    <property type="entry name" value="RT_dom"/>
</dbReference>
<evidence type="ECO:0000313" key="23">
    <source>
        <dbReference type="Proteomes" id="UP000653454"/>
    </source>
</evidence>
<dbReference type="Proteomes" id="UP000653454">
    <property type="component" value="Unassembled WGS sequence"/>
</dbReference>
<evidence type="ECO:0000256" key="1">
    <source>
        <dbReference type="ARBA" id="ARBA00001946"/>
    </source>
</evidence>
<dbReference type="Pfam" id="PF00953">
    <property type="entry name" value="Glycos_transf_4"/>
    <property type="match status" value="1"/>
</dbReference>
<evidence type="ECO:0000256" key="12">
    <source>
        <dbReference type="ARBA" id="ARBA00022842"/>
    </source>
</evidence>
<comment type="cofactor">
    <cofactor evidence="1">
        <name>Mg(2+)</name>
        <dbReference type="ChEBI" id="CHEBI:18420"/>
    </cofactor>
</comment>
<feature type="transmembrane region" description="Helical" evidence="20">
    <location>
        <begin position="1002"/>
        <end position="1018"/>
    </location>
</feature>
<evidence type="ECO:0000256" key="2">
    <source>
        <dbReference type="ARBA" id="ARBA00004477"/>
    </source>
</evidence>
<comment type="catalytic activity">
    <reaction evidence="18">
        <text>a di-trans,poly-cis-dolichyl phosphate + UDP-N-acetyl-alpha-D-glucosamine = an N-acetyl-alpha-D-glucosaminyl-diphospho-di-trans,poly-cis-dolichol + UMP</text>
        <dbReference type="Rhea" id="RHEA:13289"/>
        <dbReference type="Rhea" id="RHEA-COMP:19498"/>
        <dbReference type="Rhea" id="RHEA-COMP:19507"/>
        <dbReference type="ChEBI" id="CHEBI:57683"/>
        <dbReference type="ChEBI" id="CHEBI:57705"/>
        <dbReference type="ChEBI" id="CHEBI:57865"/>
        <dbReference type="ChEBI" id="CHEBI:58427"/>
        <dbReference type="EC" id="2.7.8.15"/>
    </reaction>
    <physiologicalReaction direction="left-to-right" evidence="18">
        <dbReference type="Rhea" id="RHEA:13290"/>
    </physiologicalReaction>
</comment>
<dbReference type="PANTHER" id="PTHR10571:SF0">
    <property type="entry name" value="UDP-N-ACETYLGLUCOSAMINE--DOLICHYL-PHOSPHATE N-ACETYLGLUCOSAMINEPHOSPHOTRANSFERASE"/>
    <property type="match status" value="1"/>
</dbReference>
<dbReference type="GO" id="GO:0006488">
    <property type="term" value="P:dolichol-linked oligosaccharide biosynthetic process"/>
    <property type="evidence" value="ECO:0007669"/>
    <property type="project" value="InterPro"/>
</dbReference>
<evidence type="ECO:0000256" key="17">
    <source>
        <dbReference type="ARBA" id="ARBA00044717"/>
    </source>
</evidence>
<dbReference type="GO" id="GO:0046872">
    <property type="term" value="F:metal ion binding"/>
    <property type="evidence" value="ECO:0007669"/>
    <property type="project" value="UniProtKB-KW"/>
</dbReference>
<evidence type="ECO:0000259" key="21">
    <source>
        <dbReference type="PROSITE" id="PS50878"/>
    </source>
</evidence>
<comment type="similarity">
    <text evidence="4">Belongs to the glycosyltransferase 4 family.</text>
</comment>
<comment type="subcellular location">
    <subcellularLocation>
        <location evidence="2">Endoplasmic reticulum membrane</location>
        <topology evidence="2">Multi-pass membrane protein</topology>
    </subcellularLocation>
</comment>
<evidence type="ECO:0000256" key="10">
    <source>
        <dbReference type="ARBA" id="ARBA00022723"/>
    </source>
</evidence>
<dbReference type="PROSITE" id="PS50878">
    <property type="entry name" value="RT_POL"/>
    <property type="match status" value="1"/>
</dbReference>
<evidence type="ECO:0000256" key="3">
    <source>
        <dbReference type="ARBA" id="ARBA00004922"/>
    </source>
</evidence>
<evidence type="ECO:0000256" key="16">
    <source>
        <dbReference type="ARBA" id="ARBA00033238"/>
    </source>
</evidence>
<sequence length="1183" mass="129685">MRDNIKSICPHCPGSSRQYVVPRGLNVHISRVHGDGYPRQPPSSAPALQGDSQNAAQVDPIAPSLSQVPLFRRNVRVLKHVPKGARCLAANKLSQIMEKCVQTNNSEDWYELLTFSFTSLRVPSSDDRKQSLTSKVKKNINDGNSINLSASDFATGSHSQRSLYKAVEQKVNDGDLSGAVRILLSDSCLADDNQATLDILRQKHPSPGRPLNLPGEPDQSSEFLSVEVEDVSEAIASFKNGSAGGLDGLRPEHLKELTSFAAGDGGVALLHSICNLVNFMMKGMVNRTICPFLYGASLCALKKRDGGIRPIAVGSVIRRLVAKLCCRALGQALASELQPHQLGFGVPLGSEAAIHATRSFAMSEARRNDIIVKVDVRNAFNSIERDVILSKVKSSAPNLYPFVHQCYSSPSNLFYGVNLIESQVGVQQGDPLGPLLFSLAVQDVIASLHSPLNIWYLDDGTIGGSPEVVIEDLKILVEGFGDLGLRLNSQKCELFSCSGDVPQELRSELESVIPGVVYVDKAEFTLLGAPIFPEGIPAVLMSKLNTLLATKPHLKHLSAHVALTILRGSLSMPRLTYSLRTAPVWRHGEAASQYDKALKELLECIINIEMTPPQWDQAALPIRHGGLGVRRLQDTELPAFLASSYGVIDLVIRILNVNGDEFKIPYAEEALDLWRARCPASDVPQQPECQRSWDEPICKITLNGLIGQSVGSELARLRAAAEHESGLWLHALPSPQLGTLLDNDSLRVAVALRLGCNICEPHRCVCGAWVDAQGHHGLYCVRSAGRFSRHHSINDIIRRALASANIPSVLEPPGLSRTDGKRPDGLTLVPWERGRCLLWDATCVCTFAQSHVAFTAATAGAAAEAAARQKCAKYRALMTSYIFVPLALETTGVWGTQGRAFIKELGRRLRDRGHDKRSGAYLMQRISLAVQRGNAASVMGTFGSGFLYYVYMGMLAVFCTNAINILAGINGLEVGQAVVIALSIISFNVMELRGDQYKAHQFSLYIMLPYLATTLALLKHNWYPSKVFVGDTFCYVSGMTFAVVGILSHFSKTVLLFFIPQVINFLYSVPQIFHIIPCPRHRLPKYNGELDILQPSRALIPKQDMGFLSNLILKILTVLRLVDRVEDKESITINNLTIINLFLIKFGDMTENKLTISLLSFQVACSCVAFLIRYPMASYFYDS</sequence>
<dbReference type="InterPro" id="IPR043502">
    <property type="entry name" value="DNA/RNA_pol_sf"/>
</dbReference>
<feature type="transmembrane region" description="Helical" evidence="20">
    <location>
        <begin position="1154"/>
        <end position="1174"/>
    </location>
</feature>
<evidence type="ECO:0000256" key="15">
    <source>
        <dbReference type="ARBA" id="ARBA00029567"/>
    </source>
</evidence>
<organism evidence="22 23">
    <name type="scientific">Plutella xylostella</name>
    <name type="common">Diamondback moth</name>
    <name type="synonym">Plutella maculipennis</name>
    <dbReference type="NCBI Taxonomy" id="51655"/>
    <lineage>
        <taxon>Eukaryota</taxon>
        <taxon>Metazoa</taxon>
        <taxon>Ecdysozoa</taxon>
        <taxon>Arthropoda</taxon>
        <taxon>Hexapoda</taxon>
        <taxon>Insecta</taxon>
        <taxon>Pterygota</taxon>
        <taxon>Neoptera</taxon>
        <taxon>Endopterygota</taxon>
        <taxon>Lepidoptera</taxon>
        <taxon>Glossata</taxon>
        <taxon>Ditrysia</taxon>
        <taxon>Yponomeutoidea</taxon>
        <taxon>Plutellidae</taxon>
        <taxon>Plutella</taxon>
    </lineage>
</organism>
<comment type="pathway">
    <text evidence="3">Protein modification; protein glycosylation.</text>
</comment>
<evidence type="ECO:0000256" key="6">
    <source>
        <dbReference type="ARBA" id="ARBA00017659"/>
    </source>
</evidence>
<keyword evidence="13 20" id="KW-1133">Transmembrane helix</keyword>
<evidence type="ECO:0000256" key="19">
    <source>
        <dbReference type="SAM" id="MobiDB-lite"/>
    </source>
</evidence>
<keyword evidence="9 20" id="KW-0812">Transmembrane</keyword>
<dbReference type="GO" id="GO:0003975">
    <property type="term" value="F:UDP-N-acetylglucosamine-dolichyl-phosphate N-acetylglucosaminephosphotransferase activity"/>
    <property type="evidence" value="ECO:0007669"/>
    <property type="project" value="UniProtKB-EC"/>
</dbReference>
<evidence type="ECO:0000256" key="4">
    <source>
        <dbReference type="ARBA" id="ARBA00009317"/>
    </source>
</evidence>
<evidence type="ECO:0000256" key="18">
    <source>
        <dbReference type="ARBA" id="ARBA00045078"/>
    </source>
</evidence>
<dbReference type="GO" id="GO:0071897">
    <property type="term" value="P:DNA biosynthetic process"/>
    <property type="evidence" value="ECO:0007669"/>
    <property type="project" value="UniProtKB-ARBA"/>
</dbReference>
<evidence type="ECO:0000256" key="8">
    <source>
        <dbReference type="ARBA" id="ARBA00022679"/>
    </source>
</evidence>
<dbReference type="GO" id="GO:0016757">
    <property type="term" value="F:glycosyltransferase activity"/>
    <property type="evidence" value="ECO:0007669"/>
    <property type="project" value="UniProtKB-KW"/>
</dbReference>
<keyword evidence="11" id="KW-0256">Endoplasmic reticulum</keyword>
<dbReference type="SUPFAM" id="SSF56672">
    <property type="entry name" value="DNA/RNA polymerases"/>
    <property type="match status" value="1"/>
</dbReference>
<feature type="domain" description="Reverse transcriptase" evidence="21">
    <location>
        <begin position="282"/>
        <end position="531"/>
    </location>
</feature>
<keyword evidence="7" id="KW-0328">Glycosyltransferase</keyword>
<evidence type="ECO:0000256" key="9">
    <source>
        <dbReference type="ARBA" id="ARBA00022692"/>
    </source>
</evidence>
<comment type="caution">
    <text evidence="22">The sequence shown here is derived from an EMBL/GenBank/DDBJ whole genome shotgun (WGS) entry which is preliminary data.</text>
</comment>
<evidence type="ECO:0000256" key="7">
    <source>
        <dbReference type="ARBA" id="ARBA00022676"/>
    </source>
</evidence>
<feature type="transmembrane region" description="Helical" evidence="20">
    <location>
        <begin position="946"/>
        <end position="967"/>
    </location>
</feature>
<dbReference type="EMBL" id="CAJHNJ030000098">
    <property type="protein sequence ID" value="CAG9135278.1"/>
    <property type="molecule type" value="Genomic_DNA"/>
</dbReference>
<keyword evidence="8" id="KW-0808">Transferase</keyword>
<reference evidence="22" key="1">
    <citation type="submission" date="2020-11" db="EMBL/GenBank/DDBJ databases">
        <authorList>
            <person name="Whiteford S."/>
        </authorList>
    </citation>
    <scope>NUCLEOTIDE SEQUENCE</scope>
</reference>
<evidence type="ECO:0000256" key="11">
    <source>
        <dbReference type="ARBA" id="ARBA00022824"/>
    </source>
</evidence>
<keyword evidence="10" id="KW-0479">Metal-binding</keyword>
<comment type="function">
    <text evidence="17">UDP-N-acetylglucosamine--dolichyl-phosphate N-acetylglucosaminephosphotransferase that operates in the biosynthetic pathway of dolichol-linked oligosaccharides, the glycan precursors employed in protein asparagine (N)-glycosylation. The assembly of dolichol-linked oligosaccharides begins on the cytosolic side of the endoplasmic reticulum membrane and finishes in its lumen. The sequential addition of sugars to dolichol pyrophosphate produces dolichol-linked oligosaccharides containing fourteen sugars, including two GlcNAcs, nine mannoses and three glucoses. Once assembled, the oligosaccharide is transferred from the lipid to nascent proteins by oligosaccharyltransferases. Catalyzes the initial step of dolichol-linked oligosaccharide biosynthesis, transfering GlcNAc-1-P from cytosolic UDP-GlcNAc onto the carrier lipid dolichyl phosphate (P-dolichol), yielding GlcNAc-P-P-dolichol embedded in the cytoplasmic leaflet of the endoplasmic reticulum membrane.</text>
</comment>
<name>A0A8S4G8K5_PLUXY</name>
<proteinExistence type="inferred from homology"/>
<dbReference type="PANTHER" id="PTHR10571">
    <property type="entry name" value="UDP-N-ACETYLGLUCOSAMINE--DOLICHYL-PHOSPHATE N-ACETYLGLUCOSAMINEPHOSPHOTRANSFERASE"/>
    <property type="match status" value="1"/>
</dbReference>
<feature type="transmembrane region" description="Helical" evidence="20">
    <location>
        <begin position="974"/>
        <end position="990"/>
    </location>
</feature>
<feature type="region of interest" description="Disordered" evidence="19">
    <location>
        <begin position="34"/>
        <end position="54"/>
    </location>
</feature>
<evidence type="ECO:0000256" key="20">
    <source>
        <dbReference type="SAM" id="Phobius"/>
    </source>
</evidence>
<accession>A0A8S4G8K5</accession>
<keyword evidence="23" id="KW-1185">Reference proteome</keyword>
<evidence type="ECO:0000256" key="14">
    <source>
        <dbReference type="ARBA" id="ARBA00023136"/>
    </source>
</evidence>
<dbReference type="AlphaFoldDB" id="A0A8S4G8K5"/>
<keyword evidence="14 20" id="KW-0472">Membrane</keyword>
<dbReference type="GO" id="GO:0005789">
    <property type="term" value="C:endoplasmic reticulum membrane"/>
    <property type="evidence" value="ECO:0007669"/>
    <property type="project" value="UniProtKB-SubCell"/>
</dbReference>